<gene>
    <name evidence="1" type="ORF">ALC62_06269</name>
</gene>
<accession>A0A151IJG6</accession>
<name>A0A151IJG6_9HYME</name>
<dbReference type="AlphaFoldDB" id="A0A151IJG6"/>
<organism evidence="1 2">
    <name type="scientific">Cyphomyrmex costatus</name>
    <dbReference type="NCBI Taxonomy" id="456900"/>
    <lineage>
        <taxon>Eukaryota</taxon>
        <taxon>Metazoa</taxon>
        <taxon>Ecdysozoa</taxon>
        <taxon>Arthropoda</taxon>
        <taxon>Hexapoda</taxon>
        <taxon>Insecta</taxon>
        <taxon>Pterygota</taxon>
        <taxon>Neoptera</taxon>
        <taxon>Endopterygota</taxon>
        <taxon>Hymenoptera</taxon>
        <taxon>Apocrita</taxon>
        <taxon>Aculeata</taxon>
        <taxon>Formicoidea</taxon>
        <taxon>Formicidae</taxon>
        <taxon>Myrmicinae</taxon>
        <taxon>Cyphomyrmex</taxon>
    </lineage>
</organism>
<proteinExistence type="predicted"/>
<keyword evidence="2" id="KW-1185">Reference proteome</keyword>
<dbReference type="EMBL" id="KQ977412">
    <property type="protein sequence ID" value="KYN02871.1"/>
    <property type="molecule type" value="Genomic_DNA"/>
</dbReference>
<dbReference type="Proteomes" id="UP000078542">
    <property type="component" value="Unassembled WGS sequence"/>
</dbReference>
<evidence type="ECO:0000313" key="2">
    <source>
        <dbReference type="Proteomes" id="UP000078542"/>
    </source>
</evidence>
<evidence type="ECO:0000313" key="1">
    <source>
        <dbReference type="EMBL" id="KYN02871.1"/>
    </source>
</evidence>
<reference evidence="1 2" key="1">
    <citation type="submission" date="2016-03" db="EMBL/GenBank/DDBJ databases">
        <title>Cyphomyrmex costatus WGS genome.</title>
        <authorList>
            <person name="Nygaard S."/>
            <person name="Hu H."/>
            <person name="Boomsma J."/>
            <person name="Zhang G."/>
        </authorList>
    </citation>
    <scope>NUCLEOTIDE SEQUENCE [LARGE SCALE GENOMIC DNA]</scope>
    <source>
        <strain evidence="1">MS0001</strain>
        <tissue evidence="1">Whole body</tissue>
    </source>
</reference>
<sequence length="119" mass="14075">MRQRRHKRRLTPLAPCGYVSVRYVILLYVVNSSGKWSNETEISILFQKKGFHSVILQSVCNNRKLFIDISTYVYLLSQFLVVPFKDNSHLSQEQIRYNKKLSSIRSKIEMTYKKENLES</sequence>
<protein>
    <submittedName>
        <fullName evidence="1">Uncharacterized protein</fullName>
    </submittedName>
</protein>